<sequence length="96" mass="10817">MNRSSALVKIYGMDLEERSLVFGQHPRVEARLVSLYWIIFRSAPTAQQASTRDSAEGGQSGAVRLHACDAARARPQLALSWDVKRQQYSTARWSPR</sequence>
<reference evidence="2" key="1">
    <citation type="submission" date="2016-10" db="EMBL/GenBank/DDBJ databases">
        <authorList>
            <person name="Jeantristanb JTB J.-T."/>
            <person name="Ricardo R."/>
        </authorList>
    </citation>
    <scope>NUCLEOTIDE SEQUENCE [LARGE SCALE GENOMIC DNA]</scope>
</reference>
<organism evidence="1 2">
    <name type="scientific">Microbotryum saponariae</name>
    <dbReference type="NCBI Taxonomy" id="289078"/>
    <lineage>
        <taxon>Eukaryota</taxon>
        <taxon>Fungi</taxon>
        <taxon>Dikarya</taxon>
        <taxon>Basidiomycota</taxon>
        <taxon>Pucciniomycotina</taxon>
        <taxon>Microbotryomycetes</taxon>
        <taxon>Microbotryales</taxon>
        <taxon>Microbotryaceae</taxon>
        <taxon>Microbotryum</taxon>
    </lineage>
</organism>
<dbReference type="EMBL" id="FMWP01000016">
    <property type="protein sequence ID" value="SCZ91659.1"/>
    <property type="molecule type" value="Genomic_DNA"/>
</dbReference>
<dbReference type="Proteomes" id="UP000249723">
    <property type="component" value="Unassembled WGS sequence"/>
</dbReference>
<evidence type="ECO:0000313" key="1">
    <source>
        <dbReference type="EMBL" id="SCZ91659.1"/>
    </source>
</evidence>
<protein>
    <submittedName>
        <fullName evidence="1">BZ3500_MvSof-1268-A1-R1_Chr5-1g07588 protein</fullName>
    </submittedName>
</protein>
<accession>A0A2X0LI18</accession>
<evidence type="ECO:0000313" key="2">
    <source>
        <dbReference type="Proteomes" id="UP000249723"/>
    </source>
</evidence>
<proteinExistence type="predicted"/>
<keyword evidence="2" id="KW-1185">Reference proteome</keyword>
<dbReference type="AlphaFoldDB" id="A0A2X0LI18"/>
<name>A0A2X0LI18_9BASI</name>
<gene>
    <name evidence="1" type="ORF">BZ3500_MVSOF-1268-A1-R1_CHR5-1G07588</name>
</gene>